<keyword evidence="8 16" id="KW-0874">Quinone</keyword>
<evidence type="ECO:0000313" key="19">
    <source>
        <dbReference type="Proteomes" id="UP000030063"/>
    </source>
</evidence>
<evidence type="ECO:0000313" key="18">
    <source>
        <dbReference type="EMBL" id="KFX69118.1"/>
    </source>
</evidence>
<comment type="subunit">
    <text evidence="14">Composed of 13 different subunits. Subunits NuoCD, E, F, and G constitute the peripheral sector of the complex.</text>
</comment>
<evidence type="ECO:0000256" key="9">
    <source>
        <dbReference type="ARBA" id="ARBA00022723"/>
    </source>
</evidence>
<evidence type="ECO:0000256" key="1">
    <source>
        <dbReference type="ARBA" id="ARBA00001917"/>
    </source>
</evidence>
<dbReference type="AlphaFoldDB" id="A0A0A1YJH5"/>
<keyword evidence="7 16" id="KW-0288">FMN</keyword>
<name>A0A0A1YJH5_9PSED</name>
<evidence type="ECO:0000256" key="4">
    <source>
        <dbReference type="ARBA" id="ARBA00019901"/>
    </source>
</evidence>
<dbReference type="Gene3D" id="3.10.20.600">
    <property type="match status" value="1"/>
</dbReference>
<dbReference type="STRING" id="1395571.TMS3_0116735"/>
<evidence type="ECO:0000256" key="16">
    <source>
        <dbReference type="RuleBase" id="RU364066"/>
    </source>
</evidence>
<dbReference type="EMBL" id="AWSQ01000004">
    <property type="protein sequence ID" value="KFX69118.1"/>
    <property type="molecule type" value="Genomic_DNA"/>
</dbReference>
<dbReference type="FunFam" id="1.20.1440.230:FF:000002">
    <property type="entry name" value="NADH-quinone oxidoreductase subunit F"/>
    <property type="match status" value="1"/>
</dbReference>
<dbReference type="InterPro" id="IPR011538">
    <property type="entry name" value="Nuo51_FMN-bd"/>
</dbReference>
<dbReference type="GO" id="GO:0046872">
    <property type="term" value="F:metal ion binding"/>
    <property type="evidence" value="ECO:0007669"/>
    <property type="project" value="UniProtKB-KW"/>
</dbReference>
<comment type="catalytic activity">
    <reaction evidence="15 16">
        <text>a quinone + NADH + 5 H(+)(in) = a quinol + NAD(+) + 4 H(+)(out)</text>
        <dbReference type="Rhea" id="RHEA:57888"/>
        <dbReference type="ChEBI" id="CHEBI:15378"/>
        <dbReference type="ChEBI" id="CHEBI:24646"/>
        <dbReference type="ChEBI" id="CHEBI:57540"/>
        <dbReference type="ChEBI" id="CHEBI:57945"/>
        <dbReference type="ChEBI" id="CHEBI:132124"/>
    </reaction>
</comment>
<dbReference type="GO" id="GO:0048038">
    <property type="term" value="F:quinone binding"/>
    <property type="evidence" value="ECO:0007669"/>
    <property type="project" value="UniProtKB-KW"/>
</dbReference>
<dbReference type="eggNOG" id="COG1894">
    <property type="taxonomic scope" value="Bacteria"/>
</dbReference>
<dbReference type="RefSeq" id="WP_025166348.1">
    <property type="nucleotide sequence ID" value="NZ_AWSQ01000004.1"/>
</dbReference>
<evidence type="ECO:0000256" key="15">
    <source>
        <dbReference type="ARBA" id="ARBA00047712"/>
    </source>
</evidence>
<evidence type="ECO:0000256" key="12">
    <source>
        <dbReference type="ARBA" id="ARBA00023014"/>
    </source>
</evidence>
<dbReference type="Gene3D" id="1.20.1440.230">
    <property type="entry name" value="NADH-ubiquinone oxidoreductase 51kDa subunit, iron-sulphur binding domain"/>
    <property type="match status" value="1"/>
</dbReference>
<proteinExistence type="inferred from homology"/>
<keyword evidence="12 16" id="KW-0411">Iron-sulfur</keyword>
<evidence type="ECO:0000256" key="10">
    <source>
        <dbReference type="ARBA" id="ARBA00022967"/>
    </source>
</evidence>
<dbReference type="Gene3D" id="3.40.50.11540">
    <property type="entry name" value="NADH-ubiquinone oxidoreductase 51kDa subunit"/>
    <property type="match status" value="1"/>
</dbReference>
<dbReference type="Pfam" id="PF10589">
    <property type="entry name" value="NADH_4Fe-4S"/>
    <property type="match status" value="1"/>
</dbReference>
<comment type="cofactor">
    <cofactor evidence="2 16">
        <name>[4Fe-4S] cluster</name>
        <dbReference type="ChEBI" id="CHEBI:49883"/>
    </cofactor>
</comment>
<dbReference type="InterPro" id="IPR001949">
    <property type="entry name" value="NADH-UbQ_OxRdtase_51kDa_CS"/>
</dbReference>
<dbReference type="GO" id="GO:0051539">
    <property type="term" value="F:4 iron, 4 sulfur cluster binding"/>
    <property type="evidence" value="ECO:0007669"/>
    <property type="project" value="UniProtKB-UniRule"/>
</dbReference>
<evidence type="ECO:0000256" key="3">
    <source>
        <dbReference type="ARBA" id="ARBA00007523"/>
    </source>
</evidence>
<evidence type="ECO:0000256" key="14">
    <source>
        <dbReference type="ARBA" id="ARBA00026021"/>
    </source>
</evidence>
<evidence type="ECO:0000256" key="6">
    <source>
        <dbReference type="ARBA" id="ARBA00022630"/>
    </source>
</evidence>
<accession>A0A0A1YJH5</accession>
<dbReference type="FunFam" id="3.10.20.600:FF:000002">
    <property type="entry name" value="NADH-quinone oxidoreductase subunit F"/>
    <property type="match status" value="1"/>
</dbReference>
<dbReference type="PROSITE" id="PS00645">
    <property type="entry name" value="COMPLEX1_51K_2"/>
    <property type="match status" value="1"/>
</dbReference>
<dbReference type="GO" id="GO:0051287">
    <property type="term" value="F:NAD binding"/>
    <property type="evidence" value="ECO:0007669"/>
    <property type="project" value="UniProtKB-UniRule"/>
</dbReference>
<dbReference type="SUPFAM" id="SSF142984">
    <property type="entry name" value="Nqo1 middle domain-like"/>
    <property type="match status" value="1"/>
</dbReference>
<dbReference type="Proteomes" id="UP000030063">
    <property type="component" value="Unassembled WGS sequence"/>
</dbReference>
<dbReference type="GO" id="GO:0008137">
    <property type="term" value="F:NADH dehydrogenase (ubiquinone) activity"/>
    <property type="evidence" value="ECO:0007669"/>
    <property type="project" value="InterPro"/>
</dbReference>
<keyword evidence="9 16" id="KW-0479">Metal-binding</keyword>
<protein>
    <recommendedName>
        <fullName evidence="4 16">NADH-quinone oxidoreductase subunit F</fullName>
        <ecNumber evidence="16">7.1.1.-</ecNumber>
    </recommendedName>
</protein>
<dbReference type="InterPro" id="IPR011537">
    <property type="entry name" value="NADH-UbQ_OxRdtase_suF"/>
</dbReference>
<dbReference type="FunFam" id="3.40.50.11540:FF:000001">
    <property type="entry name" value="NADH dehydrogenase [ubiquinone] flavoprotein 1, mitochondrial"/>
    <property type="match status" value="1"/>
</dbReference>
<keyword evidence="5 16" id="KW-0004">4Fe-4S</keyword>
<dbReference type="PANTHER" id="PTHR43578">
    <property type="entry name" value="NADH-QUINONE OXIDOREDUCTASE SUBUNIT F"/>
    <property type="match status" value="1"/>
</dbReference>
<keyword evidence="6 16" id="KW-0285">Flavoprotein</keyword>
<dbReference type="Gene3D" id="6.10.250.1450">
    <property type="match status" value="1"/>
</dbReference>
<dbReference type="InterPro" id="IPR037207">
    <property type="entry name" value="Nuop51_4Fe4S-bd_sf"/>
</dbReference>
<feature type="domain" description="NADH-ubiquinone oxidoreductase 51kDa subunit iron-sulphur binding" evidence="17">
    <location>
        <begin position="346"/>
        <end position="391"/>
    </location>
</feature>
<keyword evidence="11 16" id="KW-0408">Iron</keyword>
<comment type="similarity">
    <text evidence="3 16">Belongs to the complex I 51 kDa subunit family.</text>
</comment>
<dbReference type="Pfam" id="PF01512">
    <property type="entry name" value="Complex1_51K"/>
    <property type="match status" value="1"/>
</dbReference>
<dbReference type="InterPro" id="IPR037225">
    <property type="entry name" value="Nuo51_FMN-bd_sf"/>
</dbReference>
<gene>
    <name evidence="18" type="ORF">TMS3_0116735</name>
</gene>
<dbReference type="NCBIfam" id="TIGR01959">
    <property type="entry name" value="nuoF_fam"/>
    <property type="match status" value="1"/>
</dbReference>
<evidence type="ECO:0000256" key="8">
    <source>
        <dbReference type="ARBA" id="ARBA00022719"/>
    </source>
</evidence>
<dbReference type="NCBIfam" id="NF010120">
    <property type="entry name" value="PRK13596.1"/>
    <property type="match status" value="1"/>
</dbReference>
<keyword evidence="19" id="KW-1185">Reference proteome</keyword>
<comment type="caution">
    <text evidence="18">The sequence shown here is derived from an EMBL/GenBank/DDBJ whole genome shotgun (WGS) entry which is preliminary data.</text>
</comment>
<organism evidence="18 19">
    <name type="scientific">Pseudomonas taeanensis MS-3</name>
    <dbReference type="NCBI Taxonomy" id="1395571"/>
    <lineage>
        <taxon>Bacteria</taxon>
        <taxon>Pseudomonadati</taxon>
        <taxon>Pseudomonadota</taxon>
        <taxon>Gammaproteobacteria</taxon>
        <taxon>Pseudomonadales</taxon>
        <taxon>Pseudomonadaceae</taxon>
        <taxon>Pseudomonas</taxon>
    </lineage>
</organism>
<evidence type="ECO:0000256" key="13">
    <source>
        <dbReference type="ARBA" id="ARBA00023027"/>
    </source>
</evidence>
<evidence type="ECO:0000256" key="5">
    <source>
        <dbReference type="ARBA" id="ARBA00022485"/>
    </source>
</evidence>
<dbReference type="SMART" id="SM00928">
    <property type="entry name" value="NADH_4Fe-4S"/>
    <property type="match status" value="1"/>
</dbReference>
<evidence type="ECO:0000256" key="2">
    <source>
        <dbReference type="ARBA" id="ARBA00001966"/>
    </source>
</evidence>
<dbReference type="InterPro" id="IPR019575">
    <property type="entry name" value="Nuop51_4Fe4S-bd"/>
</dbReference>
<dbReference type="NCBIfam" id="NF008436">
    <property type="entry name" value="PRK11278.1"/>
    <property type="match status" value="1"/>
</dbReference>
<dbReference type="GO" id="GO:0010181">
    <property type="term" value="F:FMN binding"/>
    <property type="evidence" value="ECO:0007669"/>
    <property type="project" value="InterPro"/>
</dbReference>
<dbReference type="PANTHER" id="PTHR43578:SF3">
    <property type="entry name" value="NADH-QUINONE OXIDOREDUCTASE SUBUNIT F"/>
    <property type="match status" value="1"/>
</dbReference>
<keyword evidence="13 16" id="KW-0520">NAD</keyword>
<evidence type="ECO:0000259" key="17">
    <source>
        <dbReference type="SMART" id="SM00928"/>
    </source>
</evidence>
<evidence type="ECO:0000256" key="7">
    <source>
        <dbReference type="ARBA" id="ARBA00022643"/>
    </source>
</evidence>
<evidence type="ECO:0000256" key="11">
    <source>
        <dbReference type="ARBA" id="ARBA00023004"/>
    </source>
</evidence>
<dbReference type="SUPFAM" id="SSF140490">
    <property type="entry name" value="Nqo1C-terminal domain-like"/>
    <property type="match status" value="1"/>
</dbReference>
<sequence>MSCVSLSTANRVPRPADTHPLTWRLRDDGEPVWLDEYQRQNGYSAARHALSQLSPEEITQQVKDSGLKGRGGAGFPTGVKWGLMPKDESLDKRYLLCNADEMEPNTYKDRLLMEQLPHLLIEGMLISARALKAYRGYIFLRGEYVDCARHLNRAVEEAKAAGLLGRNILGSGFDFELFVHTGAGRYICGEETALISSLEGRRANPRSKPPFPAAVGVWGKPTCVNNVETLCNVPAIIGNGVAWYQALARPGSEDHGSKLMGFSGKVKQPGLWELPFGIPARELLEDYAGGMRAGSRLKAWQPGGAGTGFLLPEHLDAPMYAAAIAKVGTRMGTGLAMALDDSVNMVGLLRNMEEFFSRESCGFCTPCRDGLPWSVKLLRALELGQGQPGDIETLEQLCDFLGPGRTFCAHAPGAVEPLASALKYFRNEFEAGIVHPAHAEHNQPTALEV</sequence>
<reference evidence="18 19" key="1">
    <citation type="journal article" date="2014" name="Genome Announc.">
        <title>Draft Genome Sequence of Petroleum Oil-Degrading Marine Bacterium Pseudomonas taeanensis Strain MS-3, Isolated from a Crude Oil-Contaminated Seashore.</title>
        <authorList>
            <person name="Lee S.Y."/>
            <person name="Kim S.H."/>
            <person name="Lee D.G."/>
            <person name="Shin S."/>
            <person name="Yun S.H."/>
            <person name="Choi C.W."/>
            <person name="Chung Y.H."/>
            <person name="Choi J.S."/>
            <person name="Kahng H.Y."/>
            <person name="Kim S.I."/>
        </authorList>
    </citation>
    <scope>NUCLEOTIDE SEQUENCE [LARGE SCALE GENOMIC DNA]</scope>
    <source>
        <strain evidence="18 19">MS-3</strain>
    </source>
</reference>
<dbReference type="EC" id="7.1.1.-" evidence="16"/>
<dbReference type="OrthoDB" id="9805533at2"/>
<keyword evidence="10" id="KW-1278">Translocase</keyword>
<dbReference type="SUPFAM" id="SSF142019">
    <property type="entry name" value="Nqo1 FMN-binding domain-like"/>
    <property type="match status" value="1"/>
</dbReference>
<comment type="function">
    <text evidence="16">NDH-1 shuttles electrons from NADH, via FMN and iron-sulfur (Fe-S) centers, to quinones in the respiratory chain.</text>
</comment>
<comment type="cofactor">
    <cofactor evidence="1 16">
        <name>FMN</name>
        <dbReference type="ChEBI" id="CHEBI:58210"/>
    </cofactor>
</comment>